<dbReference type="GO" id="GO:0005524">
    <property type="term" value="F:ATP binding"/>
    <property type="evidence" value="ECO:0007669"/>
    <property type="project" value="UniProtKB-KW"/>
</dbReference>
<dbReference type="SMART" id="SM00382">
    <property type="entry name" value="AAA"/>
    <property type="match status" value="1"/>
</dbReference>
<dbReference type="Proteomes" id="UP000236497">
    <property type="component" value="Unassembled WGS sequence"/>
</dbReference>
<evidence type="ECO:0000313" key="7">
    <source>
        <dbReference type="Proteomes" id="UP000236497"/>
    </source>
</evidence>
<dbReference type="InterPro" id="IPR003439">
    <property type="entry name" value="ABC_transporter-like_ATP-bd"/>
</dbReference>
<dbReference type="Pfam" id="PF00005">
    <property type="entry name" value="ABC_tran"/>
    <property type="match status" value="1"/>
</dbReference>
<reference evidence="6 7" key="1">
    <citation type="submission" date="2015-06" db="EMBL/GenBank/DDBJ databases">
        <authorList>
            <person name="Wibberg Daniel"/>
        </authorList>
    </citation>
    <scope>NUCLEOTIDE SEQUENCE [LARGE SCALE GENOMIC DNA]</scope>
    <source>
        <strain evidence="6 7">T3/55T</strain>
    </source>
</reference>
<dbReference type="PROSITE" id="PS50893">
    <property type="entry name" value="ABC_TRANSPORTER_2"/>
    <property type="match status" value="1"/>
</dbReference>
<dbReference type="RefSeq" id="WP_103201667.1">
    <property type="nucleotide sequence ID" value="NZ_CVTD020000008.1"/>
</dbReference>
<name>A0A0H5SEM1_HERHM</name>
<evidence type="ECO:0000256" key="4">
    <source>
        <dbReference type="ARBA" id="ARBA00022840"/>
    </source>
</evidence>
<dbReference type="EMBL" id="CVTD020000008">
    <property type="protein sequence ID" value="CRZ33490.1"/>
    <property type="molecule type" value="Genomic_DNA"/>
</dbReference>
<dbReference type="PANTHER" id="PTHR43335">
    <property type="entry name" value="ABC TRANSPORTER, ATP-BINDING PROTEIN"/>
    <property type="match status" value="1"/>
</dbReference>
<feature type="domain" description="ABC transporter" evidence="5">
    <location>
        <begin position="3"/>
        <end position="231"/>
    </location>
</feature>
<dbReference type="AlphaFoldDB" id="A0A0H5SEM1"/>
<dbReference type="Gene3D" id="3.40.50.300">
    <property type="entry name" value="P-loop containing nucleotide triphosphate hydrolases"/>
    <property type="match status" value="1"/>
</dbReference>
<dbReference type="InterPro" id="IPR003593">
    <property type="entry name" value="AAA+_ATPase"/>
</dbReference>
<dbReference type="GO" id="GO:0016887">
    <property type="term" value="F:ATP hydrolysis activity"/>
    <property type="evidence" value="ECO:0007669"/>
    <property type="project" value="InterPro"/>
</dbReference>
<comment type="similarity">
    <text evidence="1">Belongs to the ABC transporter superfamily.</text>
</comment>
<evidence type="ECO:0000313" key="6">
    <source>
        <dbReference type="EMBL" id="CRZ33490.1"/>
    </source>
</evidence>
<keyword evidence="3" id="KW-0547">Nucleotide-binding</keyword>
<dbReference type="CDD" id="cd03264">
    <property type="entry name" value="ABC_drug_resistance_like"/>
    <property type="match status" value="1"/>
</dbReference>
<evidence type="ECO:0000256" key="2">
    <source>
        <dbReference type="ARBA" id="ARBA00022448"/>
    </source>
</evidence>
<evidence type="ECO:0000256" key="3">
    <source>
        <dbReference type="ARBA" id="ARBA00022741"/>
    </source>
</evidence>
<keyword evidence="2" id="KW-0813">Transport</keyword>
<gene>
    <name evidence="6" type="ORF">HHT355_0280</name>
</gene>
<evidence type="ECO:0000259" key="5">
    <source>
        <dbReference type="PROSITE" id="PS50893"/>
    </source>
</evidence>
<proteinExistence type="inferred from homology"/>
<accession>A0A0H5SEM1</accession>
<dbReference type="InterPro" id="IPR027417">
    <property type="entry name" value="P-loop_NTPase"/>
</dbReference>
<sequence>MILEIKNLNKMYGKVQALNDFSYRFTEGVYGLLGPNGAGKSTLMNIIADNLKESSGEILFNEVNIKTLGSNFRKILGYMPQQQGLYHNMTLNRFLYYMASLKGMTKSEAEEQIDQILHLVNLEAHANKPLGSFSGGMKQRALIAQALLGNPKILLLDEPTAGLDPKERIRIRNLIAKISFEKIVILATHIVSDIEFIAKEVLFLNKGNLIDFGSPQVLCEKLSNMVYEIISAHDGVTDIAKDYRISNIFKDDKYAYIKVITTKPPFEYKYREAKPNLEDVYLYYFDEDVL</sequence>
<dbReference type="PANTHER" id="PTHR43335:SF2">
    <property type="entry name" value="ABC TRANSPORTER, ATP-BINDING PROTEIN"/>
    <property type="match status" value="1"/>
</dbReference>
<dbReference type="PROSITE" id="PS00211">
    <property type="entry name" value="ABC_TRANSPORTER_1"/>
    <property type="match status" value="1"/>
</dbReference>
<evidence type="ECO:0000256" key="1">
    <source>
        <dbReference type="ARBA" id="ARBA00005417"/>
    </source>
</evidence>
<dbReference type="InterPro" id="IPR017871">
    <property type="entry name" value="ABC_transporter-like_CS"/>
</dbReference>
<protein>
    <recommendedName>
        <fullName evidence="5">ABC transporter domain-containing protein</fullName>
    </recommendedName>
</protein>
<organism evidence="6 7">
    <name type="scientific">Herbinix hemicellulosilytica</name>
    <dbReference type="NCBI Taxonomy" id="1564487"/>
    <lineage>
        <taxon>Bacteria</taxon>
        <taxon>Bacillati</taxon>
        <taxon>Bacillota</taxon>
        <taxon>Clostridia</taxon>
        <taxon>Lachnospirales</taxon>
        <taxon>Lachnospiraceae</taxon>
        <taxon>Herbinix</taxon>
    </lineage>
</organism>
<dbReference type="OrthoDB" id="9775135at2"/>
<keyword evidence="4" id="KW-0067">ATP-binding</keyword>
<dbReference type="SUPFAM" id="SSF52540">
    <property type="entry name" value="P-loop containing nucleoside triphosphate hydrolases"/>
    <property type="match status" value="1"/>
</dbReference>
<keyword evidence="7" id="KW-1185">Reference proteome</keyword>